<feature type="chain" id="PRO_5041228001" description="Outer membrane beta-barrel protein" evidence="1">
    <location>
        <begin position="22"/>
        <end position="233"/>
    </location>
</feature>
<organism evidence="3 4">
    <name type="scientific">Pseudogemmatithrix spongiicola</name>
    <dbReference type="NCBI Taxonomy" id="3062599"/>
    <lineage>
        <taxon>Bacteria</taxon>
        <taxon>Pseudomonadati</taxon>
        <taxon>Gemmatimonadota</taxon>
        <taxon>Gemmatimonadia</taxon>
        <taxon>Gemmatimonadales</taxon>
        <taxon>Gemmatimonadaceae</taxon>
        <taxon>Pseudogemmatithrix</taxon>
    </lineage>
</organism>
<evidence type="ECO:0000313" key="4">
    <source>
        <dbReference type="Proteomes" id="UP001229955"/>
    </source>
</evidence>
<reference evidence="3" key="1">
    <citation type="submission" date="2023-07" db="EMBL/GenBank/DDBJ databases">
        <authorList>
            <person name="Haufschild T."/>
            <person name="Kallscheuer N."/>
            <person name="Hammer J."/>
            <person name="Kohn T."/>
            <person name="Kabuu M."/>
            <person name="Jogler M."/>
            <person name="Wohfarth N."/>
            <person name="Heuer A."/>
            <person name="Rohde M."/>
            <person name="van Teeseling M.C.F."/>
            <person name="Jogler C."/>
        </authorList>
    </citation>
    <scope>NUCLEOTIDE SEQUENCE</scope>
    <source>
        <strain evidence="2">Strain 138</strain>
        <strain evidence="3">Strain 318</strain>
    </source>
</reference>
<gene>
    <name evidence="2" type="ORF">Strain138_002275</name>
    <name evidence="3" type="ORF">Strain318_002274</name>
</gene>
<dbReference type="AlphaFoldDB" id="A0AA49K1C3"/>
<sequence>MTLSCRLLATLLVAAALPLRAQVVGHLPTESPFTDAFGRHIWSGYVGYLTSVDDPAGVGPKGSVLAAVTYDYDFPSAFYLTTRIGVAPSAERAVLDPLFDGPQRNAGTRREPLIVMDIGLGASLTGEKAWRGISPRVVGSVGYIGATNPDYDIGQYRFGSKFTLSTGLNIRGVTGKRWEWRADLTRSFFRMSYPALYRGGRATTGDPIISGGPSNPWTGQTFVAIGIARVWGY</sequence>
<accession>A0AA49JW32</accession>
<dbReference type="Proteomes" id="UP001229955">
    <property type="component" value="Chromosome"/>
</dbReference>
<evidence type="ECO:0008006" key="5">
    <source>
        <dbReference type="Google" id="ProtNLM"/>
    </source>
</evidence>
<dbReference type="EMBL" id="CP130613">
    <property type="protein sequence ID" value="WKW15871.1"/>
    <property type="molecule type" value="Genomic_DNA"/>
</dbReference>
<evidence type="ECO:0000313" key="3">
    <source>
        <dbReference type="EMBL" id="WKW15871.1"/>
    </source>
</evidence>
<evidence type="ECO:0000313" key="2">
    <source>
        <dbReference type="EMBL" id="WKW12964.1"/>
    </source>
</evidence>
<protein>
    <recommendedName>
        <fullName evidence="5">Outer membrane beta-barrel protein</fullName>
    </recommendedName>
</protein>
<dbReference type="EMBL" id="CP130612">
    <property type="protein sequence ID" value="WKW12964.1"/>
    <property type="molecule type" value="Genomic_DNA"/>
</dbReference>
<dbReference type="KEGG" id="pspc:Strain318_002274"/>
<dbReference type="RefSeq" id="WP_367885831.1">
    <property type="nucleotide sequence ID" value="NZ_CP130612.1"/>
</dbReference>
<feature type="signal peptide" evidence="1">
    <location>
        <begin position="1"/>
        <end position="21"/>
    </location>
</feature>
<keyword evidence="1" id="KW-0732">Signal</keyword>
<evidence type="ECO:0000256" key="1">
    <source>
        <dbReference type="SAM" id="SignalP"/>
    </source>
</evidence>
<name>A0AA49K1C3_9BACT</name>
<proteinExistence type="predicted"/>
<accession>A0AA49K1C3</accession>
<keyword evidence="4" id="KW-1185">Reference proteome</keyword>